<dbReference type="GeneID" id="107227671"/>
<proteinExistence type="predicted"/>
<protein>
    <submittedName>
        <fullName evidence="5">Tubulin monoglutamylase TTLL4-like</fullName>
    </submittedName>
</protein>
<dbReference type="PROSITE" id="PS51221">
    <property type="entry name" value="TTL"/>
    <property type="match status" value="1"/>
</dbReference>
<accession>A0ABM3GQX3</accession>
<dbReference type="Proteomes" id="UP000829291">
    <property type="component" value="Chromosome 1"/>
</dbReference>
<evidence type="ECO:0000256" key="1">
    <source>
        <dbReference type="ARBA" id="ARBA00022598"/>
    </source>
</evidence>
<sequence>MKSISTETEGGKLKDWGGVGDDARYAYIELVDLIPSQPKKLIKLDGDGDKSWKLPMRKSLFAHVPPYVIFHLYSVKMPYGLPAEITNHMQWRCALRFMPQMVRRTVTNSGFNVIRKSERWMGSWGAPLPVMQIKALKTFQKVNHFPGTIEICRKDRLWKNLSRMMQRFGKSEFNFTPTTYVFPEDKRRFQKFFERNGGIWITKPPSGCAGNGIRVVSRWSDIPKRCPLVVQRYVRPPRLIYGVKFDIRLYALITSVDPLLVYLYSEGLVRFATAKYVDDVHHLYDRFMHLTNTSVNKSSPTFRPNDSIDKCKGNMWSLNSLWAHLASRQRVDVPRLWEKIKDIVVKTIVSAESVIVRSSNAALPSPYNAFQLLGFDVMLDENLRPWLLEVNNYPSMDPDTPLCSIVKGELARDVLNIVGFQIPDTIPDAEVKLLTERYGQSPICHDHRLYATTLTQDEKDKHEKFAVVEVRQDYLESILATLTPDDVRRLIRYEDEATQVGGFEKIFPTRSSHRYHKFFDKLRYYNKLLDAWEETYWPNKAEGLSRLQKLCREKRHLGDLKNQAELQSVL</sequence>
<dbReference type="Gene3D" id="3.30.470.20">
    <property type="entry name" value="ATP-grasp fold, B domain"/>
    <property type="match status" value="1"/>
</dbReference>
<dbReference type="Pfam" id="PF03133">
    <property type="entry name" value="TTL"/>
    <property type="match status" value="1"/>
</dbReference>
<evidence type="ECO:0000256" key="3">
    <source>
        <dbReference type="ARBA" id="ARBA00022840"/>
    </source>
</evidence>
<keyword evidence="2" id="KW-0547">Nucleotide-binding</keyword>
<reference evidence="5" key="1">
    <citation type="submission" date="2025-08" db="UniProtKB">
        <authorList>
            <consortium name="RefSeq"/>
        </authorList>
    </citation>
    <scope>IDENTIFICATION</scope>
    <source>
        <tissue evidence="5">Thorax and Abdomen</tissue>
    </source>
</reference>
<keyword evidence="3" id="KW-0067">ATP-binding</keyword>
<name>A0ABM3GQX3_NEOLC</name>
<dbReference type="RefSeq" id="XP_046602646.1">
    <property type="nucleotide sequence ID" value="XM_046746690.1"/>
</dbReference>
<organism evidence="4 5">
    <name type="scientific">Neodiprion lecontei</name>
    <name type="common">Redheaded pine sawfly</name>
    <dbReference type="NCBI Taxonomy" id="441921"/>
    <lineage>
        <taxon>Eukaryota</taxon>
        <taxon>Metazoa</taxon>
        <taxon>Ecdysozoa</taxon>
        <taxon>Arthropoda</taxon>
        <taxon>Hexapoda</taxon>
        <taxon>Insecta</taxon>
        <taxon>Pterygota</taxon>
        <taxon>Neoptera</taxon>
        <taxon>Endopterygota</taxon>
        <taxon>Hymenoptera</taxon>
        <taxon>Tenthredinoidea</taxon>
        <taxon>Diprionidae</taxon>
        <taxon>Diprioninae</taxon>
        <taxon>Neodiprion</taxon>
    </lineage>
</organism>
<dbReference type="PANTHER" id="PTHR12241">
    <property type="entry name" value="TUBULIN POLYGLUTAMYLASE"/>
    <property type="match status" value="1"/>
</dbReference>
<keyword evidence="1" id="KW-0436">Ligase</keyword>
<evidence type="ECO:0000256" key="2">
    <source>
        <dbReference type="ARBA" id="ARBA00022741"/>
    </source>
</evidence>
<keyword evidence="4" id="KW-1185">Reference proteome</keyword>
<evidence type="ECO:0000313" key="4">
    <source>
        <dbReference type="Proteomes" id="UP000829291"/>
    </source>
</evidence>
<dbReference type="InterPro" id="IPR004344">
    <property type="entry name" value="TTL/TTLL_fam"/>
</dbReference>
<dbReference type="PANTHER" id="PTHR12241:SF162">
    <property type="entry name" value="TUBULIN MONOGLUTAMYLASE TTLL4"/>
    <property type="match status" value="1"/>
</dbReference>
<evidence type="ECO:0000313" key="5">
    <source>
        <dbReference type="RefSeq" id="XP_046602646.1"/>
    </source>
</evidence>
<dbReference type="SUPFAM" id="SSF56059">
    <property type="entry name" value="Glutathione synthetase ATP-binding domain-like"/>
    <property type="match status" value="1"/>
</dbReference>
<gene>
    <name evidence="5" type="primary">LOC107227671</name>
</gene>